<sequence>MSSTSVPPPDDRAPDGAGAAPTAADPASDGAVVSPAVAGGPEATPAAEEQAGEEQAAERQAGEEQAAEGQAGEEQAAEGQAGEEQAGEEQAGEEQAAEGQAGEARRVADVVDPTTVRQAPRIGRFILLGAVLGIALAAVLALATPASELDRSDLFWFLLLGLAPVGALTGAVVALVLDRRSLRAQSARGAGQGARP</sequence>
<feature type="region of interest" description="Disordered" evidence="1">
    <location>
        <begin position="1"/>
        <end position="106"/>
    </location>
</feature>
<feature type="compositionally biased region" description="Low complexity" evidence="1">
    <location>
        <begin position="38"/>
        <end position="49"/>
    </location>
</feature>
<feature type="transmembrane region" description="Helical" evidence="2">
    <location>
        <begin position="155"/>
        <end position="177"/>
    </location>
</feature>
<dbReference type="EMBL" id="RKRA01000001">
    <property type="protein sequence ID" value="RPF27259.1"/>
    <property type="molecule type" value="Genomic_DNA"/>
</dbReference>
<feature type="transmembrane region" description="Helical" evidence="2">
    <location>
        <begin position="125"/>
        <end position="143"/>
    </location>
</feature>
<keyword evidence="2" id="KW-0812">Transmembrane</keyword>
<reference evidence="3 4" key="1">
    <citation type="submission" date="2018-11" db="EMBL/GenBank/DDBJ databases">
        <title>Sequencing the genomes of 1000 actinobacteria strains.</title>
        <authorList>
            <person name="Klenk H.-P."/>
        </authorList>
    </citation>
    <scope>NUCLEOTIDE SEQUENCE [LARGE SCALE GENOMIC DNA]</scope>
    <source>
        <strain evidence="3 4">DSM 14418</strain>
    </source>
</reference>
<keyword evidence="2" id="KW-1133">Transmembrane helix</keyword>
<proteinExistence type="predicted"/>
<feature type="compositionally biased region" description="Low complexity" evidence="1">
    <location>
        <begin position="63"/>
        <end position="84"/>
    </location>
</feature>
<feature type="compositionally biased region" description="Low complexity" evidence="1">
    <location>
        <begin position="15"/>
        <end position="31"/>
    </location>
</feature>
<comment type="caution">
    <text evidence="3">The sequence shown here is derived from an EMBL/GenBank/DDBJ whole genome shotgun (WGS) entry which is preliminary data.</text>
</comment>
<accession>A0A3N4Z1X6</accession>
<evidence type="ECO:0000313" key="3">
    <source>
        <dbReference type="EMBL" id="RPF27259.1"/>
    </source>
</evidence>
<evidence type="ECO:0000313" key="4">
    <source>
        <dbReference type="Proteomes" id="UP000280726"/>
    </source>
</evidence>
<evidence type="ECO:0000256" key="2">
    <source>
        <dbReference type="SAM" id="Phobius"/>
    </source>
</evidence>
<organism evidence="3 4">
    <name type="scientific">Georgenia muralis</name>
    <dbReference type="NCBI Taxonomy" id="154117"/>
    <lineage>
        <taxon>Bacteria</taxon>
        <taxon>Bacillati</taxon>
        <taxon>Actinomycetota</taxon>
        <taxon>Actinomycetes</taxon>
        <taxon>Micrococcales</taxon>
        <taxon>Bogoriellaceae</taxon>
        <taxon>Georgenia</taxon>
    </lineage>
</organism>
<dbReference type="RefSeq" id="WP_246006049.1">
    <property type="nucleotide sequence ID" value="NZ_RKRA01000001.1"/>
</dbReference>
<dbReference type="AlphaFoldDB" id="A0A3N4Z1X6"/>
<dbReference type="Proteomes" id="UP000280726">
    <property type="component" value="Unassembled WGS sequence"/>
</dbReference>
<name>A0A3N4Z1X6_9MICO</name>
<gene>
    <name evidence="3" type="ORF">EDD32_1730</name>
</gene>
<keyword evidence="2" id="KW-0472">Membrane</keyword>
<evidence type="ECO:0000256" key="1">
    <source>
        <dbReference type="SAM" id="MobiDB-lite"/>
    </source>
</evidence>
<feature type="compositionally biased region" description="Acidic residues" evidence="1">
    <location>
        <begin position="85"/>
        <end position="96"/>
    </location>
</feature>
<keyword evidence="4" id="KW-1185">Reference proteome</keyword>
<protein>
    <submittedName>
        <fullName evidence="3">Uncharacterized protein</fullName>
    </submittedName>
</protein>